<protein>
    <submittedName>
        <fullName evidence="2">PGAP1-like protein</fullName>
    </submittedName>
</protein>
<organism evidence="2 3">
    <name type="scientific">Melghirimyces algeriensis</name>
    <dbReference type="NCBI Taxonomy" id="910412"/>
    <lineage>
        <taxon>Bacteria</taxon>
        <taxon>Bacillati</taxon>
        <taxon>Bacillota</taxon>
        <taxon>Bacilli</taxon>
        <taxon>Bacillales</taxon>
        <taxon>Thermoactinomycetaceae</taxon>
        <taxon>Melghirimyces</taxon>
    </lineage>
</organism>
<proteinExistence type="predicted"/>
<evidence type="ECO:0000313" key="2">
    <source>
        <dbReference type="EMBL" id="SMO73617.1"/>
    </source>
</evidence>
<dbReference type="InterPro" id="IPR012908">
    <property type="entry name" value="PGAP1-ab_dom-like"/>
</dbReference>
<dbReference type="InterPro" id="IPR029058">
    <property type="entry name" value="AB_hydrolase_fold"/>
</dbReference>
<reference evidence="2 3" key="1">
    <citation type="submission" date="2017-05" db="EMBL/GenBank/DDBJ databases">
        <authorList>
            <person name="Varghese N."/>
            <person name="Submissions S."/>
        </authorList>
    </citation>
    <scope>NUCLEOTIDE SEQUENCE [LARGE SCALE GENOMIC DNA]</scope>
    <source>
        <strain evidence="2 3">DSM 45474</strain>
    </source>
</reference>
<dbReference type="AlphaFoldDB" id="A0A521DPF0"/>
<accession>A0A521DPF0</accession>
<evidence type="ECO:0000313" key="3">
    <source>
        <dbReference type="Proteomes" id="UP000315636"/>
    </source>
</evidence>
<dbReference type="EMBL" id="FXTI01000006">
    <property type="protein sequence ID" value="SMO73617.1"/>
    <property type="molecule type" value="Genomic_DNA"/>
</dbReference>
<keyword evidence="3" id="KW-1185">Reference proteome</keyword>
<dbReference type="SUPFAM" id="SSF53474">
    <property type="entry name" value="alpha/beta-Hydrolases"/>
    <property type="match status" value="1"/>
</dbReference>
<dbReference type="GO" id="GO:0016788">
    <property type="term" value="F:hydrolase activity, acting on ester bonds"/>
    <property type="evidence" value="ECO:0007669"/>
    <property type="project" value="InterPro"/>
</dbReference>
<dbReference type="ESTHER" id="9bacl-a0a521dpf0">
    <property type="family name" value="BlEst2-lipase-like"/>
</dbReference>
<name>A0A521DPF0_9BACL</name>
<gene>
    <name evidence="2" type="ORF">SAMN06264849_106180</name>
</gene>
<feature type="domain" description="GPI inositol-deacylase PGAP1-like alpha/beta" evidence="1">
    <location>
        <begin position="50"/>
        <end position="167"/>
    </location>
</feature>
<evidence type="ECO:0000259" key="1">
    <source>
        <dbReference type="Pfam" id="PF07819"/>
    </source>
</evidence>
<dbReference type="Proteomes" id="UP000315636">
    <property type="component" value="Unassembled WGS sequence"/>
</dbReference>
<dbReference type="RefSeq" id="WP_185956219.1">
    <property type="nucleotide sequence ID" value="NZ_FXTI01000006.1"/>
</dbReference>
<dbReference type="Gene3D" id="3.40.50.1820">
    <property type="entry name" value="alpha/beta hydrolase"/>
    <property type="match status" value="1"/>
</dbReference>
<sequence>MGRSGKRVNAVIKRGAFPLEENRTLSGRRLTVSEPGTWYVGATPPDVDMNKPPVVFVPGLRGSADDWWGDTTYHGKNDMFERMYNNQYRTAFVELYDVSGEAADMWDNGALLAQMLEEIRRYFGEKVNIVAHSKGGVDTQTALVHDDAHHHVGRVITLGSSHWGSPLADLAHSWWAGWLAELLDMRDAGTESLQTGYMEHFRSLTDSHANVKNNPYFTAAGTDWGTFPSALWMGGSYLSAYGSNDGLVNVWSTRLPYDKHLFTKDVDHDRIRMGSASFHHIDPILHSTGGVTVESVFDETAASFERTGNQGMHQVIRGQYLPVDRRVEEEIPVESGVREVVFHLMTDHTQVKAILVSPSNKVYDGKSTEYYQTLEESEIFRGAKSQGFRVSQPEPGEWKVILDSQRVGAYLLTTTFSLTSVPEVDVIVPNSNHWETPVRVRLPKGWKSDDGGVKVRLVPTGMKGLGMMETEYSEENLKPENHTQTSFAGPLPKLTKAGMYNLTAEVQGINEKGERFARTLIRSFYVPQGEDE</sequence>
<dbReference type="Pfam" id="PF07819">
    <property type="entry name" value="PGAP1"/>
    <property type="match status" value="1"/>
</dbReference>